<dbReference type="KEGG" id="dqu:106741509"/>
<dbReference type="GO" id="GO:0016042">
    <property type="term" value="P:lipid catabolic process"/>
    <property type="evidence" value="ECO:0007669"/>
    <property type="project" value="UniProtKB-KW"/>
</dbReference>
<gene>
    <name evidence="12" type="primary">LOC106741509</name>
</gene>
<evidence type="ECO:0000256" key="8">
    <source>
        <dbReference type="PIRSR" id="PIRSR000862-1"/>
    </source>
</evidence>
<evidence type="ECO:0000259" key="10">
    <source>
        <dbReference type="Pfam" id="PF04083"/>
    </source>
</evidence>
<keyword evidence="5" id="KW-0443">Lipid metabolism</keyword>
<dbReference type="Pfam" id="PF04083">
    <property type="entry name" value="Abhydro_lipase"/>
    <property type="match status" value="1"/>
</dbReference>
<evidence type="ECO:0000256" key="4">
    <source>
        <dbReference type="ARBA" id="ARBA00022963"/>
    </source>
</evidence>
<accession>A0A6P3WSN2</accession>
<feature type="active site" description="Charge relay system" evidence="8">
    <location>
        <position position="389"/>
    </location>
</feature>
<dbReference type="PANTHER" id="PTHR11005">
    <property type="entry name" value="LYSOSOMAL ACID LIPASE-RELATED"/>
    <property type="match status" value="1"/>
</dbReference>
<proteinExistence type="inferred from homology"/>
<feature type="signal peptide" evidence="9">
    <location>
        <begin position="1"/>
        <end position="17"/>
    </location>
</feature>
<evidence type="ECO:0000256" key="2">
    <source>
        <dbReference type="ARBA" id="ARBA00022729"/>
    </source>
</evidence>
<protein>
    <recommendedName>
        <fullName evidence="7">Lipase</fullName>
    </recommendedName>
</protein>
<keyword evidence="6" id="KW-0325">Glycoprotein</keyword>
<sequence>MLPPTVLLLAILAFARATPDPTYQILPDADLARLRPRADLPEDAKLNAMQLIEKYHYNPELHRVITSDGYILEMHRVRGQTATLNNMQKPVVFMMHGLLASSASWVLSGPKKSLGFILSDAGYDVWLGNARGTLYSLNHTNPSIARKDYWNFSWHEIATRDLPAMIDYVLKTTGREKLFYLGHSQGTTTFFVMSAQLPEYQDKVHAMFAMAPVAYSSRMFSPIFQLLSKLITPIDLVTKLIGQYEFAPTDEAMQKFQKLVCAKDAITQPLCSNVLFLITGFDYDQFDKALLPVILGHLPAGASTKQFVHYAQLINSGKFRQFDYGFFGNLGIYNSITPPKYDLTKIHVPIALHYSTNDWLSNVRDVHQLYNELGNPLGKFRVPYEKFNHLDYLWAKDVDTLLYDKILSLMSRFKD</sequence>
<dbReference type="InterPro" id="IPR029058">
    <property type="entry name" value="AB_hydrolase_fold"/>
</dbReference>
<feature type="chain" id="PRO_5027805389" description="Lipase" evidence="9">
    <location>
        <begin position="18"/>
        <end position="415"/>
    </location>
</feature>
<dbReference type="OrthoDB" id="9974421at2759"/>
<evidence type="ECO:0000256" key="1">
    <source>
        <dbReference type="ARBA" id="ARBA00010701"/>
    </source>
</evidence>
<keyword evidence="2 9" id="KW-0732">Signal</keyword>
<dbReference type="GeneID" id="106741509"/>
<feature type="active site" description="Nucleophile" evidence="8">
    <location>
        <position position="184"/>
    </location>
</feature>
<dbReference type="AlphaFoldDB" id="A0A6P3WSN2"/>
<dbReference type="InterPro" id="IPR025483">
    <property type="entry name" value="Lipase_euk"/>
</dbReference>
<evidence type="ECO:0000313" key="12">
    <source>
        <dbReference type="RefSeq" id="XP_014469105.1"/>
    </source>
</evidence>
<evidence type="ECO:0000256" key="3">
    <source>
        <dbReference type="ARBA" id="ARBA00022801"/>
    </source>
</evidence>
<name>A0A6P3WSN2_DINQU</name>
<feature type="active site" description="Charge relay system" evidence="8">
    <location>
        <position position="358"/>
    </location>
</feature>
<keyword evidence="3 7" id="KW-0378">Hydrolase</keyword>
<organism evidence="11 12">
    <name type="scientific">Dinoponera quadriceps</name>
    <name type="common">South American ant</name>
    <dbReference type="NCBI Taxonomy" id="609295"/>
    <lineage>
        <taxon>Eukaryota</taxon>
        <taxon>Metazoa</taxon>
        <taxon>Ecdysozoa</taxon>
        <taxon>Arthropoda</taxon>
        <taxon>Hexapoda</taxon>
        <taxon>Insecta</taxon>
        <taxon>Pterygota</taxon>
        <taxon>Neoptera</taxon>
        <taxon>Endopterygota</taxon>
        <taxon>Hymenoptera</taxon>
        <taxon>Apocrita</taxon>
        <taxon>Aculeata</taxon>
        <taxon>Formicoidea</taxon>
        <taxon>Formicidae</taxon>
        <taxon>Ponerinae</taxon>
        <taxon>Ponerini</taxon>
        <taxon>Dinoponera</taxon>
    </lineage>
</organism>
<comment type="similarity">
    <text evidence="1 7">Belongs to the AB hydrolase superfamily. Lipase family.</text>
</comment>
<evidence type="ECO:0000256" key="5">
    <source>
        <dbReference type="ARBA" id="ARBA00023098"/>
    </source>
</evidence>
<evidence type="ECO:0000256" key="6">
    <source>
        <dbReference type="ARBA" id="ARBA00023180"/>
    </source>
</evidence>
<evidence type="ECO:0000313" key="11">
    <source>
        <dbReference type="Proteomes" id="UP000515204"/>
    </source>
</evidence>
<dbReference type="FunFam" id="3.40.50.1820:FF:000021">
    <property type="entry name" value="Lipase"/>
    <property type="match status" value="1"/>
</dbReference>
<evidence type="ECO:0000256" key="7">
    <source>
        <dbReference type="PIRNR" id="PIRNR000862"/>
    </source>
</evidence>
<dbReference type="SUPFAM" id="SSF53474">
    <property type="entry name" value="alpha/beta-Hydrolases"/>
    <property type="match status" value="1"/>
</dbReference>
<keyword evidence="11" id="KW-1185">Reference proteome</keyword>
<reference evidence="12" key="1">
    <citation type="submission" date="2025-08" db="UniProtKB">
        <authorList>
            <consortium name="RefSeq"/>
        </authorList>
    </citation>
    <scope>IDENTIFICATION</scope>
</reference>
<dbReference type="GO" id="GO:0016788">
    <property type="term" value="F:hydrolase activity, acting on ester bonds"/>
    <property type="evidence" value="ECO:0007669"/>
    <property type="project" value="InterPro"/>
</dbReference>
<dbReference type="Gene3D" id="3.40.50.1820">
    <property type="entry name" value="alpha/beta hydrolase"/>
    <property type="match status" value="1"/>
</dbReference>
<dbReference type="RefSeq" id="XP_014469105.1">
    <property type="nucleotide sequence ID" value="XM_014613619.1"/>
</dbReference>
<dbReference type="PIRSF" id="PIRSF000862">
    <property type="entry name" value="Steryl_ester_lip"/>
    <property type="match status" value="1"/>
</dbReference>
<feature type="domain" description="Partial AB-hydrolase lipase" evidence="10">
    <location>
        <begin position="50"/>
        <end position="108"/>
    </location>
</feature>
<dbReference type="InterPro" id="IPR006693">
    <property type="entry name" value="AB_hydrolase_lipase"/>
</dbReference>
<dbReference type="Proteomes" id="UP000515204">
    <property type="component" value="Unplaced"/>
</dbReference>
<keyword evidence="4 7" id="KW-0442">Lipid degradation</keyword>
<evidence type="ECO:0000256" key="9">
    <source>
        <dbReference type="SAM" id="SignalP"/>
    </source>
</evidence>